<name>A0AAV7NLS3_PLEWA</name>
<reference evidence="3" key="1">
    <citation type="journal article" date="2022" name="bioRxiv">
        <title>Sequencing and chromosome-scale assembly of the giantPleurodeles waltlgenome.</title>
        <authorList>
            <person name="Brown T."/>
            <person name="Elewa A."/>
            <person name="Iarovenko S."/>
            <person name="Subramanian E."/>
            <person name="Araus A.J."/>
            <person name="Petzold A."/>
            <person name="Susuki M."/>
            <person name="Suzuki K.-i.T."/>
            <person name="Hayashi T."/>
            <person name="Toyoda A."/>
            <person name="Oliveira C."/>
            <person name="Osipova E."/>
            <person name="Leigh N.D."/>
            <person name="Simon A."/>
            <person name="Yun M.H."/>
        </authorList>
    </citation>
    <scope>NUCLEOTIDE SEQUENCE</scope>
    <source>
        <strain evidence="3">20211129_DDA</strain>
        <tissue evidence="3">Liver</tissue>
    </source>
</reference>
<feature type="compositionally biased region" description="Basic residues" evidence="2">
    <location>
        <begin position="131"/>
        <end position="146"/>
    </location>
</feature>
<gene>
    <name evidence="3" type="ORF">NDU88_003548</name>
</gene>
<sequence>MDEQINKIEQLTKELEKTVNEQDVSNQLTKMEEQIKNEEDEIKSRKAHKFNRDTLDYKHGRIYKFARKYDTLRTKDVINNGAEAATHQTPTDDSSEVGSSADEQPRNKLDFQGGNATHADGHVTIWPKSKTWPRRRKTRRGKRKRQQTQGIKSSTHPLTSLNHPSTIVNISKITLTDNQSRILNLGLSFCPHVQWDYVSTRIELYKFVWKLRLIKHFSNKDKAFSSRSGSSIGPSSGFNIEDSTELIAINDLAKEGNMLGYSINENTNTNIMMLNEMGFFTDHHSTSSLKLPSKFNP</sequence>
<feature type="compositionally biased region" description="Polar residues" evidence="2">
    <location>
        <begin position="86"/>
        <end position="102"/>
    </location>
</feature>
<protein>
    <submittedName>
        <fullName evidence="3">Uncharacterized protein</fullName>
    </submittedName>
</protein>
<dbReference type="AlphaFoldDB" id="A0AAV7NLS3"/>
<organism evidence="3 4">
    <name type="scientific">Pleurodeles waltl</name>
    <name type="common">Iberian ribbed newt</name>
    <dbReference type="NCBI Taxonomy" id="8319"/>
    <lineage>
        <taxon>Eukaryota</taxon>
        <taxon>Metazoa</taxon>
        <taxon>Chordata</taxon>
        <taxon>Craniata</taxon>
        <taxon>Vertebrata</taxon>
        <taxon>Euteleostomi</taxon>
        <taxon>Amphibia</taxon>
        <taxon>Batrachia</taxon>
        <taxon>Caudata</taxon>
        <taxon>Salamandroidea</taxon>
        <taxon>Salamandridae</taxon>
        <taxon>Pleurodelinae</taxon>
        <taxon>Pleurodeles</taxon>
    </lineage>
</organism>
<evidence type="ECO:0000256" key="1">
    <source>
        <dbReference type="SAM" id="Coils"/>
    </source>
</evidence>
<evidence type="ECO:0000256" key="2">
    <source>
        <dbReference type="SAM" id="MobiDB-lite"/>
    </source>
</evidence>
<keyword evidence="4" id="KW-1185">Reference proteome</keyword>
<evidence type="ECO:0000313" key="4">
    <source>
        <dbReference type="Proteomes" id="UP001066276"/>
    </source>
</evidence>
<comment type="caution">
    <text evidence="3">The sequence shown here is derived from an EMBL/GenBank/DDBJ whole genome shotgun (WGS) entry which is preliminary data.</text>
</comment>
<dbReference type="Proteomes" id="UP001066276">
    <property type="component" value="Chromosome 8"/>
</dbReference>
<dbReference type="EMBL" id="JANPWB010000012">
    <property type="protein sequence ID" value="KAJ1115323.1"/>
    <property type="molecule type" value="Genomic_DNA"/>
</dbReference>
<evidence type="ECO:0000313" key="3">
    <source>
        <dbReference type="EMBL" id="KAJ1115323.1"/>
    </source>
</evidence>
<proteinExistence type="predicted"/>
<feature type="coiled-coil region" evidence="1">
    <location>
        <begin position="1"/>
        <end position="48"/>
    </location>
</feature>
<feature type="region of interest" description="Disordered" evidence="2">
    <location>
        <begin position="81"/>
        <end position="159"/>
    </location>
</feature>
<keyword evidence="1" id="KW-0175">Coiled coil</keyword>
<accession>A0AAV7NLS3</accession>